<dbReference type="VEuPathDB" id="MicrosporidiaDB:CWI37_0363p0020"/>
<name>A0A4Q9LCY7_9MICR</name>
<dbReference type="VEuPathDB" id="MicrosporidiaDB:CWI37_0107p0020"/>
<dbReference type="AlphaFoldDB" id="A0A4Q9LCY7"/>
<organism evidence="2 3">
    <name type="scientific">Hamiltosporidium tvaerminnensis</name>
    <dbReference type="NCBI Taxonomy" id="1176355"/>
    <lineage>
        <taxon>Eukaryota</taxon>
        <taxon>Fungi</taxon>
        <taxon>Fungi incertae sedis</taxon>
        <taxon>Microsporidia</taxon>
        <taxon>Dubosqiidae</taxon>
        <taxon>Hamiltosporidium</taxon>
    </lineage>
</organism>
<dbReference type="EMBL" id="PITJ01000363">
    <property type="protein sequence ID" value="TBU03065.1"/>
    <property type="molecule type" value="Genomic_DNA"/>
</dbReference>
<dbReference type="EMBL" id="PITJ01000107">
    <property type="protein sequence ID" value="TBU04640.1"/>
    <property type="molecule type" value="Genomic_DNA"/>
</dbReference>
<accession>A0A4Q9LCY7</accession>
<sequence>MEKLAIDTNADSVYTNNSLLTDNLEFFEVKKDTTEEEKEAFYDPLGKLYDDCFRNDIKFLLEDMNAKIGKDSACSVLEIIRTVNQADHSFRLLDVSVNRNVNLDNDHFLLVARLKARTSHTRNQKRIRSVRYNTCMLKKEKRKKIYESKADEIPVFPLDLSEVLEEMKAKNEAYNLMIQKKRSRVYTERYRDARNEEKRIHRAKKRKSMMTQMEPIQKYSTKHLSREIFRTMNDNRRAFISRTKNFISKMDEIISDTQVDKDNVFDELDDTDSYKDIRPSNEEVHKAV</sequence>
<reference evidence="2 3" key="1">
    <citation type="submission" date="2017-12" db="EMBL/GenBank/DDBJ databases">
        <authorList>
            <person name="Pombert J.-F."/>
            <person name="Haag K.L."/>
            <person name="Ebert D."/>
        </authorList>
    </citation>
    <scope>NUCLEOTIDE SEQUENCE [LARGE SCALE GENOMIC DNA]</scope>
    <source>
        <strain evidence="2">FI-OER-3-3</strain>
    </source>
</reference>
<gene>
    <name evidence="2" type="ORF">CWI37_0107p0020</name>
    <name evidence="1" type="ORF">CWI37_0363p0020</name>
</gene>
<evidence type="ECO:0000313" key="1">
    <source>
        <dbReference type="EMBL" id="TBU03065.1"/>
    </source>
</evidence>
<protein>
    <submittedName>
        <fullName evidence="2">Uncharacterized protein</fullName>
    </submittedName>
</protein>
<comment type="caution">
    <text evidence="2">The sequence shown here is derived from an EMBL/GenBank/DDBJ whole genome shotgun (WGS) entry which is preliminary data.</text>
</comment>
<proteinExistence type="predicted"/>
<evidence type="ECO:0000313" key="2">
    <source>
        <dbReference type="EMBL" id="TBU04640.1"/>
    </source>
</evidence>
<evidence type="ECO:0000313" key="3">
    <source>
        <dbReference type="Proteomes" id="UP000292362"/>
    </source>
</evidence>
<dbReference type="Proteomes" id="UP000292362">
    <property type="component" value="Unassembled WGS sequence"/>
</dbReference>